<dbReference type="SUPFAM" id="SSF53335">
    <property type="entry name" value="S-adenosyl-L-methionine-dependent methyltransferases"/>
    <property type="match status" value="1"/>
</dbReference>
<dbReference type="Gene3D" id="3.40.50.150">
    <property type="entry name" value="Vaccinia Virus protein VP39"/>
    <property type="match status" value="1"/>
</dbReference>
<keyword evidence="1" id="KW-0808">Transferase</keyword>
<dbReference type="EMBL" id="CP110257">
    <property type="protein sequence ID" value="UZD55790.1"/>
    <property type="molecule type" value="Genomic_DNA"/>
</dbReference>
<evidence type="ECO:0000313" key="1">
    <source>
        <dbReference type="EMBL" id="UZD55790.1"/>
    </source>
</evidence>
<evidence type="ECO:0000313" key="2">
    <source>
        <dbReference type="Proteomes" id="UP001163266"/>
    </source>
</evidence>
<gene>
    <name evidence="1" type="ORF">OMP39_04210</name>
</gene>
<dbReference type="Pfam" id="PF13489">
    <property type="entry name" value="Methyltransf_23"/>
    <property type="match status" value="1"/>
</dbReference>
<reference evidence="1" key="1">
    <citation type="submission" date="2022-10" db="EMBL/GenBank/DDBJ databases">
        <title>Complete genome sequence of Schlegelella aquatica LMG 23380.</title>
        <authorList>
            <person name="Musilova J."/>
            <person name="Kourilova X."/>
            <person name="Bezdicek M."/>
            <person name="Hermankova K."/>
            <person name="Obruca S."/>
            <person name="Sedlar K."/>
        </authorList>
    </citation>
    <scope>NUCLEOTIDE SEQUENCE</scope>
    <source>
        <strain evidence="1">LMG 23380</strain>
    </source>
</reference>
<dbReference type="PANTHER" id="PTHR43861">
    <property type="entry name" value="TRANS-ACONITATE 2-METHYLTRANSFERASE-RELATED"/>
    <property type="match status" value="1"/>
</dbReference>
<dbReference type="GO" id="GO:0032259">
    <property type="term" value="P:methylation"/>
    <property type="evidence" value="ECO:0007669"/>
    <property type="project" value="UniProtKB-KW"/>
</dbReference>
<protein>
    <submittedName>
        <fullName evidence="1">Methyltransferase domain-containing protein</fullName>
    </submittedName>
</protein>
<dbReference type="GO" id="GO:0008168">
    <property type="term" value="F:methyltransferase activity"/>
    <property type="evidence" value="ECO:0007669"/>
    <property type="project" value="UniProtKB-KW"/>
</dbReference>
<accession>A0ABY6MUV8</accession>
<organism evidence="1 2">
    <name type="scientific">Caldimonas aquatica</name>
    <dbReference type="NCBI Taxonomy" id="376175"/>
    <lineage>
        <taxon>Bacteria</taxon>
        <taxon>Pseudomonadati</taxon>
        <taxon>Pseudomonadota</taxon>
        <taxon>Betaproteobacteria</taxon>
        <taxon>Burkholderiales</taxon>
        <taxon>Sphaerotilaceae</taxon>
        <taxon>Caldimonas</taxon>
    </lineage>
</organism>
<dbReference type="Proteomes" id="UP001163266">
    <property type="component" value="Chromosome"/>
</dbReference>
<sequence length="322" mass="35882">MSEERISFSADGTTYHAFYFGEHVARYALAYNACRGARVLDIACGEGYGSRLMRDWGAADVLGIDISPDAIARARKYFATDGVEYQCASALDLRTAVDGTKFDLIVSLETIEHLESPHLFLRALTECVAPGGTIIISCPNDHAYGETNNPFHLRKYTFEEFRTLTEEVLGKADEWLLGTPALGHCHLSPDALPAEATSARDVLKTATHRAQPWMIPPQAGTRAQTENCAYYVGRWGPAALTPAIVTAPQSLPASIEIWRLYDSAQKTITRLREENERLRLAQILLAERSTLSTFDVPAVDGKWQRRRRKWLRSIRKRLGIAA</sequence>
<dbReference type="InterPro" id="IPR029063">
    <property type="entry name" value="SAM-dependent_MTases_sf"/>
</dbReference>
<proteinExistence type="predicted"/>
<name>A0ABY6MUV8_9BURK</name>
<dbReference type="CDD" id="cd02440">
    <property type="entry name" value="AdoMet_MTases"/>
    <property type="match status" value="1"/>
</dbReference>
<dbReference type="RefSeq" id="WP_264893544.1">
    <property type="nucleotide sequence ID" value="NZ_CP110257.1"/>
</dbReference>
<keyword evidence="1" id="KW-0489">Methyltransferase</keyword>
<keyword evidence="2" id="KW-1185">Reference proteome</keyword>
<dbReference type="PANTHER" id="PTHR43861:SF6">
    <property type="entry name" value="METHYLTRANSFERASE TYPE 11"/>
    <property type="match status" value="1"/>
</dbReference>